<evidence type="ECO:0000313" key="2">
    <source>
        <dbReference type="EMBL" id="BDC99175.1"/>
    </source>
</evidence>
<dbReference type="EMBL" id="AP025292">
    <property type="protein sequence ID" value="BDC99175.1"/>
    <property type="molecule type" value="Genomic_DNA"/>
</dbReference>
<evidence type="ECO:0000313" key="3">
    <source>
        <dbReference type="Proteomes" id="UP001354989"/>
    </source>
</evidence>
<feature type="transmembrane region" description="Helical" evidence="1">
    <location>
        <begin position="5"/>
        <end position="22"/>
    </location>
</feature>
<organism evidence="2 3">
    <name type="scientific">Persicobacter psychrovividus</name>
    <dbReference type="NCBI Taxonomy" id="387638"/>
    <lineage>
        <taxon>Bacteria</taxon>
        <taxon>Pseudomonadati</taxon>
        <taxon>Bacteroidota</taxon>
        <taxon>Cytophagia</taxon>
        <taxon>Cytophagales</taxon>
        <taxon>Persicobacteraceae</taxon>
        <taxon>Persicobacter</taxon>
    </lineage>
</organism>
<dbReference type="PANTHER" id="PTHR43576:SF3">
    <property type="entry name" value="ALPHA-L-ARABINOFURANOSIDASE C"/>
    <property type="match status" value="1"/>
</dbReference>
<keyword evidence="1" id="KW-0472">Membrane</keyword>
<evidence type="ECO:0008006" key="4">
    <source>
        <dbReference type="Google" id="ProtNLM"/>
    </source>
</evidence>
<proteinExistence type="predicted"/>
<dbReference type="SUPFAM" id="SSF51445">
    <property type="entry name" value="(Trans)glycosidases"/>
    <property type="match status" value="1"/>
</dbReference>
<keyword evidence="1" id="KW-0812">Transmembrane</keyword>
<dbReference type="Proteomes" id="UP001354989">
    <property type="component" value="Chromosome"/>
</dbReference>
<accession>A0ABN6L7J6</accession>
<reference evidence="2 3" key="1">
    <citation type="submission" date="2021-12" db="EMBL/GenBank/DDBJ databases">
        <title>Genome sequencing of bacteria with rrn-lacking chromosome and rrn-plasmid.</title>
        <authorList>
            <person name="Anda M."/>
            <person name="Iwasaki W."/>
        </authorList>
    </citation>
    <scope>NUCLEOTIDE SEQUENCE [LARGE SCALE GENOMIC DNA]</scope>
    <source>
        <strain evidence="2 3">NBRC 101262</strain>
    </source>
</reference>
<keyword evidence="1" id="KW-1133">Transmembrane helix</keyword>
<evidence type="ECO:0000256" key="1">
    <source>
        <dbReference type="SAM" id="Phobius"/>
    </source>
</evidence>
<dbReference type="RefSeq" id="WP_332919281.1">
    <property type="nucleotide sequence ID" value="NZ_AP025292.1"/>
</dbReference>
<sequence length="504" mass="56926">MKYKYLYFSSVAIIVGLIFAFGPSTIEEHQEIVPGKKRAINSDMIGVNANLVGEYAPEKNVEFIEAIQDLNVKTIRYPGGTIGNYWDWDLGWIDQDVPDNLMIKWVVTQGLRESKNRYTVEQFAELVHKTNSKPVFMLNMLSKDRAHALRNLRRAAKAGLEIEYVEMGNELYFDLPFPKKMYPSPEIYGDTCQAWIAAIKAEFPKAKCSVLGTTLERHKRQENWTNRVLAHCNNADAITYHKYGPSGLDGSKERLNITAGTEGSKDLSSATRHYPGGEMTVADWEKSLLQDPKAQTNMWVNAQKTASFYKKLHHDRELPLWITEFNMRDDHSITLHSWAHSLITSVFYLEFLNGPVEITSVHNLVGGLFGQIYTKGFNTGKPYELTAGGVATSLFSTAIEGKTTAIPMEVKDQVFLENDKGERFEGLQVYAFTNEANERSAILINFSANYKSLQKPDLFTGLNGTIYNQELAQNVVGWESLKSEKVLANHPNIELPPFSICILK</sequence>
<dbReference type="Gene3D" id="3.20.20.80">
    <property type="entry name" value="Glycosidases"/>
    <property type="match status" value="1"/>
</dbReference>
<keyword evidence="3" id="KW-1185">Reference proteome</keyword>
<name>A0ABN6L7J6_9BACT</name>
<gene>
    <name evidence="2" type="ORF">PEPS_14560</name>
</gene>
<protein>
    <recommendedName>
        <fullName evidence="4">Alpha-L-arabinofuranosidase</fullName>
    </recommendedName>
</protein>
<dbReference type="InterPro" id="IPR017853">
    <property type="entry name" value="GH"/>
</dbReference>
<dbReference type="PANTHER" id="PTHR43576">
    <property type="entry name" value="ALPHA-L-ARABINOFURANOSIDASE C-RELATED"/>
    <property type="match status" value="1"/>
</dbReference>